<dbReference type="PANTHER" id="PTHR43792">
    <property type="entry name" value="GNAT FAMILY, PUTATIVE (AFU_ORTHOLOGUE AFUA_3G00765)-RELATED-RELATED"/>
    <property type="match status" value="1"/>
</dbReference>
<sequence>MLTRRLVLRPVTAADAEDVWLVHQDPHIARWYAGAWSPEQARRWAQEAEEAWRRDGVGKWLAHRREDGELVGRGGLSRTVLQERPCLELGWAVRTPFRGAGYATEIGRAGVRFAFEVLGAQEVLSFTEEHNTASRAVMERVGMRHVGRVVRPGLVEGLDGVQESAPFALYRIERDAPGG</sequence>
<name>A0ABP9HGT3_9ACTN</name>
<keyword evidence="3" id="KW-1185">Reference proteome</keyword>
<gene>
    <name evidence="2" type="ORF">GCM10023225_10550</name>
</gene>
<dbReference type="PROSITE" id="PS51186">
    <property type="entry name" value="GNAT"/>
    <property type="match status" value="1"/>
</dbReference>
<evidence type="ECO:0000313" key="3">
    <source>
        <dbReference type="Proteomes" id="UP001501195"/>
    </source>
</evidence>
<accession>A0ABP9HGT3</accession>
<dbReference type="InterPro" id="IPR000182">
    <property type="entry name" value="GNAT_dom"/>
</dbReference>
<dbReference type="Gene3D" id="3.40.630.30">
    <property type="match status" value="1"/>
</dbReference>
<comment type="caution">
    <text evidence="2">The sequence shown here is derived from an EMBL/GenBank/DDBJ whole genome shotgun (WGS) entry which is preliminary data.</text>
</comment>
<dbReference type="InterPro" id="IPR051531">
    <property type="entry name" value="N-acetyltransferase"/>
</dbReference>
<reference evidence="3" key="1">
    <citation type="journal article" date="2019" name="Int. J. Syst. Evol. Microbiol.">
        <title>The Global Catalogue of Microorganisms (GCM) 10K type strain sequencing project: providing services to taxonomists for standard genome sequencing and annotation.</title>
        <authorList>
            <consortium name="The Broad Institute Genomics Platform"/>
            <consortium name="The Broad Institute Genome Sequencing Center for Infectious Disease"/>
            <person name="Wu L."/>
            <person name="Ma J."/>
        </authorList>
    </citation>
    <scope>NUCLEOTIDE SEQUENCE [LARGE SCALE GENOMIC DNA]</scope>
    <source>
        <strain evidence="3">JCM 18126</strain>
    </source>
</reference>
<dbReference type="EMBL" id="BAABIL010000131">
    <property type="protein sequence ID" value="GAA4970409.1"/>
    <property type="molecule type" value="Genomic_DNA"/>
</dbReference>
<evidence type="ECO:0000259" key="1">
    <source>
        <dbReference type="PROSITE" id="PS51186"/>
    </source>
</evidence>
<dbReference type="Pfam" id="PF13302">
    <property type="entry name" value="Acetyltransf_3"/>
    <property type="match status" value="1"/>
</dbReference>
<proteinExistence type="predicted"/>
<protein>
    <submittedName>
        <fullName evidence="2">GNAT family N-acetyltransferase</fullName>
    </submittedName>
</protein>
<dbReference type="SUPFAM" id="SSF55729">
    <property type="entry name" value="Acyl-CoA N-acyltransferases (Nat)"/>
    <property type="match status" value="1"/>
</dbReference>
<organism evidence="2 3">
    <name type="scientific">Kineococcus glutinatus</name>
    <dbReference type="NCBI Taxonomy" id="1070872"/>
    <lineage>
        <taxon>Bacteria</taxon>
        <taxon>Bacillati</taxon>
        <taxon>Actinomycetota</taxon>
        <taxon>Actinomycetes</taxon>
        <taxon>Kineosporiales</taxon>
        <taxon>Kineosporiaceae</taxon>
        <taxon>Kineococcus</taxon>
    </lineage>
</organism>
<dbReference type="Proteomes" id="UP001501195">
    <property type="component" value="Unassembled WGS sequence"/>
</dbReference>
<feature type="domain" description="N-acetyltransferase" evidence="1">
    <location>
        <begin position="6"/>
        <end position="168"/>
    </location>
</feature>
<dbReference type="InterPro" id="IPR016181">
    <property type="entry name" value="Acyl_CoA_acyltransferase"/>
</dbReference>
<evidence type="ECO:0000313" key="2">
    <source>
        <dbReference type="EMBL" id="GAA4970409.1"/>
    </source>
</evidence>
<dbReference type="PANTHER" id="PTHR43792:SF1">
    <property type="entry name" value="N-ACETYLTRANSFERASE DOMAIN-CONTAINING PROTEIN"/>
    <property type="match status" value="1"/>
</dbReference>